<evidence type="ECO:0000313" key="1">
    <source>
        <dbReference type="EMBL" id="CAE6467292.1"/>
    </source>
</evidence>
<evidence type="ECO:0000313" key="2">
    <source>
        <dbReference type="Proteomes" id="UP000663840"/>
    </source>
</evidence>
<accession>A0A8H3BYY0</accession>
<organism evidence="1 2">
    <name type="scientific">Rhizoctonia solani</name>
    <dbReference type="NCBI Taxonomy" id="456999"/>
    <lineage>
        <taxon>Eukaryota</taxon>
        <taxon>Fungi</taxon>
        <taxon>Dikarya</taxon>
        <taxon>Basidiomycota</taxon>
        <taxon>Agaricomycotina</taxon>
        <taxon>Agaricomycetes</taxon>
        <taxon>Cantharellales</taxon>
        <taxon>Ceratobasidiaceae</taxon>
        <taxon>Rhizoctonia</taxon>
    </lineage>
</organism>
<dbReference type="AlphaFoldDB" id="A0A8H3BYY0"/>
<feature type="non-terminal residue" evidence="1">
    <location>
        <position position="1"/>
    </location>
</feature>
<protein>
    <submittedName>
        <fullName evidence="1">Uncharacterized protein</fullName>
    </submittedName>
</protein>
<dbReference type="EMBL" id="CAJMWR010003699">
    <property type="protein sequence ID" value="CAE6467292.1"/>
    <property type="molecule type" value="Genomic_DNA"/>
</dbReference>
<dbReference type="Proteomes" id="UP000663840">
    <property type="component" value="Unassembled WGS sequence"/>
</dbReference>
<gene>
    <name evidence="1" type="ORF">RDB_LOCUS111074</name>
</gene>
<reference evidence="1" key="1">
    <citation type="submission" date="2021-01" db="EMBL/GenBank/DDBJ databases">
        <authorList>
            <person name="Kaushik A."/>
        </authorList>
    </citation>
    <scope>NUCLEOTIDE SEQUENCE</scope>
    <source>
        <strain evidence="1">AG1-1A</strain>
    </source>
</reference>
<comment type="caution">
    <text evidence="1">The sequence shown here is derived from an EMBL/GenBank/DDBJ whole genome shotgun (WGS) entry which is preliminary data.</text>
</comment>
<proteinExistence type="predicted"/>
<name>A0A8H3BYY0_9AGAM</name>
<sequence>RGTSLGLNIIQRVLQPIVRKPSSEDSTRDMAIAHFLGVRETGDGGGACTCNLGEVAEDFAHRALVLFFWSVGFVERFAKYTTGLADEYRTLFKFPVDHFFKVGKEPTNQQRMLHHSDQQLVLR</sequence>